<dbReference type="OrthoDB" id="5378341at2"/>
<evidence type="ECO:0000256" key="1">
    <source>
        <dbReference type="ARBA" id="ARBA00009388"/>
    </source>
</evidence>
<proteinExistence type="inferred from homology"/>
<dbReference type="InterPro" id="IPR001570">
    <property type="entry name" value="Peptidase_M4_C_domain"/>
</dbReference>
<keyword evidence="2 9" id="KW-0645">Protease</keyword>
<dbReference type="PANTHER" id="PTHR33794:SF1">
    <property type="entry name" value="BACILLOLYSIN"/>
    <property type="match status" value="1"/>
</dbReference>
<evidence type="ECO:0000313" key="12">
    <source>
        <dbReference type="EMBL" id="SMA47309.1"/>
    </source>
</evidence>
<dbReference type="CDD" id="cd09597">
    <property type="entry name" value="M4_TLP"/>
    <property type="match status" value="1"/>
</dbReference>
<feature type="chain" id="PRO_5023160293" description="Neutral metalloproteinase" evidence="9">
    <location>
        <begin position="32"/>
        <end position="559"/>
    </location>
</feature>
<keyword evidence="9" id="KW-0732">Signal</keyword>
<dbReference type="Proteomes" id="UP000196573">
    <property type="component" value="Unassembled WGS sequence"/>
</dbReference>
<evidence type="ECO:0000259" key="11">
    <source>
        <dbReference type="Pfam" id="PF02868"/>
    </source>
</evidence>
<organism evidence="12 13">
    <name type="scientific">Parendozoicomonas haliclonae</name>
    <dbReference type="NCBI Taxonomy" id="1960125"/>
    <lineage>
        <taxon>Bacteria</taxon>
        <taxon>Pseudomonadati</taxon>
        <taxon>Pseudomonadota</taxon>
        <taxon>Gammaproteobacteria</taxon>
        <taxon>Oceanospirillales</taxon>
        <taxon>Endozoicomonadaceae</taxon>
        <taxon>Parendozoicomonas</taxon>
    </lineage>
</organism>
<dbReference type="EC" id="3.4.24.-" evidence="9"/>
<dbReference type="Gene3D" id="3.10.450.40">
    <property type="match status" value="1"/>
</dbReference>
<dbReference type="EMBL" id="FWPT01000005">
    <property type="protein sequence ID" value="SMA47309.1"/>
    <property type="molecule type" value="Genomic_DNA"/>
</dbReference>
<keyword evidence="6 9" id="KW-0482">Metalloprotease</keyword>
<keyword evidence="9" id="KW-0964">Secreted</keyword>
<accession>A0A1X7AKK2</accession>
<feature type="active site" evidence="8">
    <location>
        <position position="368"/>
    </location>
</feature>
<dbReference type="InterPro" id="IPR023612">
    <property type="entry name" value="Peptidase_M4"/>
</dbReference>
<dbReference type="GO" id="GO:0006508">
    <property type="term" value="P:proteolysis"/>
    <property type="evidence" value="ECO:0007669"/>
    <property type="project" value="UniProtKB-KW"/>
</dbReference>
<feature type="active site" description="Proton donor" evidence="8">
    <location>
        <position position="483"/>
    </location>
</feature>
<dbReference type="InterPro" id="IPR013856">
    <property type="entry name" value="Peptidase_M4_domain"/>
</dbReference>
<comment type="cofactor">
    <cofactor evidence="9">
        <name>Zn(2+)</name>
        <dbReference type="ChEBI" id="CHEBI:29105"/>
    </cofactor>
</comment>
<keyword evidence="7" id="KW-0865">Zymogen</keyword>
<comment type="function">
    <text evidence="9">Extracellular zinc metalloprotease.</text>
</comment>
<feature type="signal peptide" evidence="9">
    <location>
        <begin position="1"/>
        <end position="31"/>
    </location>
</feature>
<keyword evidence="5 9" id="KW-0862">Zinc</keyword>
<evidence type="ECO:0000256" key="6">
    <source>
        <dbReference type="ARBA" id="ARBA00023049"/>
    </source>
</evidence>
<dbReference type="GO" id="GO:0046872">
    <property type="term" value="F:metal ion binding"/>
    <property type="evidence" value="ECO:0007669"/>
    <property type="project" value="UniProtKB-UniRule"/>
</dbReference>
<sequence>MSARARLRSLFSNLGSWLFLVPFLAAGPASALDDGMLTDVKVDELKQFVLVDDTTEDLDSDDFDHSLVQSRTFMLDNRRYVRYQQFYQGLEVVGRSVVGQYGKDAGRWQHAMGRFHGKLAQDLDVPVYSQYLTDEFRANISDYAQQDFDTRMGITGQVSKVDSQPVIWIKLDKEPVVAYKVSFRVQPEGGRVSWPHYLIAAEDNSIIDFWDNVQALYTDQAPGGNGKTGQYSFGAANMPSFSVSQQGNTCLLGNTLVKVVSLNNGWWVDNNPAPYSYDCDANSGDPANGAWSPENDAYVFSNLVVSMFQNWYNTPVLAQSNGTAKQLLVLVNVGQNYENAFWDGTYLAFGDGANSYYPLVSVSLVGHELSHAFTDSHSDLLYANQSGAINEAFSDMAAIAAEYYLKAFNAESYETIIGTSGIDWNFGDRIAKGNFAMRSLINPSAYSSAECESQVSGCEWTWQQMLKAADQIPLASRQSYIVHKGSGVMNRAFVKIVQALNGDVRRAFALMVRANMLYWTSTATFAEAACGVKQAAQVDGVNTSIVQTAFQQVGVTPGC</sequence>
<dbReference type="InterPro" id="IPR027268">
    <property type="entry name" value="Peptidase_M4/M1_CTD_sf"/>
</dbReference>
<reference evidence="12 13" key="1">
    <citation type="submission" date="2017-03" db="EMBL/GenBank/DDBJ databases">
        <authorList>
            <person name="Afonso C.L."/>
            <person name="Miller P.J."/>
            <person name="Scott M.A."/>
            <person name="Spackman E."/>
            <person name="Goraichik I."/>
            <person name="Dimitrov K.M."/>
            <person name="Suarez D.L."/>
            <person name="Swayne D.E."/>
        </authorList>
    </citation>
    <scope>NUCLEOTIDE SEQUENCE [LARGE SCALE GENOMIC DNA]</scope>
    <source>
        <strain evidence="12">SB41UT1</strain>
    </source>
</reference>
<evidence type="ECO:0000256" key="8">
    <source>
        <dbReference type="PIRSR" id="PIRSR623612-1"/>
    </source>
</evidence>
<dbReference type="Gene3D" id="3.10.450.490">
    <property type="match status" value="1"/>
</dbReference>
<evidence type="ECO:0000256" key="4">
    <source>
        <dbReference type="ARBA" id="ARBA00022801"/>
    </source>
</evidence>
<evidence type="ECO:0000256" key="7">
    <source>
        <dbReference type="ARBA" id="ARBA00023145"/>
    </source>
</evidence>
<keyword evidence="3" id="KW-0479">Metal-binding</keyword>
<dbReference type="Pfam" id="PF01447">
    <property type="entry name" value="Peptidase_M4"/>
    <property type="match status" value="1"/>
</dbReference>
<evidence type="ECO:0000256" key="9">
    <source>
        <dbReference type="RuleBase" id="RU366073"/>
    </source>
</evidence>
<comment type="subcellular location">
    <subcellularLocation>
        <location evidence="9">Secreted</location>
    </subcellularLocation>
</comment>
<dbReference type="GO" id="GO:0004222">
    <property type="term" value="F:metalloendopeptidase activity"/>
    <property type="evidence" value="ECO:0007669"/>
    <property type="project" value="UniProtKB-UniRule"/>
</dbReference>
<dbReference type="Gene3D" id="3.10.170.10">
    <property type="match status" value="1"/>
</dbReference>
<dbReference type="PRINTS" id="PR00730">
    <property type="entry name" value="THERMOLYSIN"/>
</dbReference>
<evidence type="ECO:0000256" key="3">
    <source>
        <dbReference type="ARBA" id="ARBA00022723"/>
    </source>
</evidence>
<comment type="similarity">
    <text evidence="1 9">Belongs to the peptidase M4 family.</text>
</comment>
<dbReference type="AlphaFoldDB" id="A0A1X7AKK2"/>
<keyword evidence="13" id="KW-1185">Reference proteome</keyword>
<name>A0A1X7AKK2_9GAMM</name>
<evidence type="ECO:0000256" key="5">
    <source>
        <dbReference type="ARBA" id="ARBA00022833"/>
    </source>
</evidence>
<keyword evidence="4 9" id="KW-0378">Hydrolase</keyword>
<gene>
    <name evidence="12" type="primary">hap</name>
    <name evidence="12" type="ORF">EHSB41UT_02369</name>
</gene>
<evidence type="ECO:0000256" key="2">
    <source>
        <dbReference type="ARBA" id="ARBA00022670"/>
    </source>
</evidence>
<dbReference type="SUPFAM" id="SSF55486">
    <property type="entry name" value="Metalloproteases ('zincins'), catalytic domain"/>
    <property type="match status" value="1"/>
</dbReference>
<evidence type="ECO:0000313" key="13">
    <source>
        <dbReference type="Proteomes" id="UP000196573"/>
    </source>
</evidence>
<feature type="domain" description="Peptidase M4" evidence="10">
    <location>
        <begin position="227"/>
        <end position="375"/>
    </location>
</feature>
<protein>
    <recommendedName>
        <fullName evidence="9">Neutral metalloproteinase</fullName>
        <ecNumber evidence="9">3.4.24.-</ecNumber>
    </recommendedName>
</protein>
<dbReference type="GO" id="GO:0005576">
    <property type="term" value="C:extracellular region"/>
    <property type="evidence" value="ECO:0007669"/>
    <property type="project" value="UniProtKB-SubCell"/>
</dbReference>
<dbReference type="Gene3D" id="1.10.390.10">
    <property type="entry name" value="Neutral Protease Domain 2"/>
    <property type="match status" value="1"/>
</dbReference>
<evidence type="ECO:0000259" key="10">
    <source>
        <dbReference type="Pfam" id="PF01447"/>
    </source>
</evidence>
<dbReference type="Pfam" id="PF02868">
    <property type="entry name" value="Peptidase_M4_C"/>
    <property type="match status" value="1"/>
</dbReference>
<dbReference type="RefSeq" id="WP_087110111.1">
    <property type="nucleotide sequence ID" value="NZ_CBCSCN010000003.1"/>
</dbReference>
<dbReference type="InterPro" id="IPR050728">
    <property type="entry name" value="Zinc_Metalloprotease_M4"/>
</dbReference>
<dbReference type="PANTHER" id="PTHR33794">
    <property type="entry name" value="BACILLOLYSIN"/>
    <property type="match status" value="1"/>
</dbReference>
<feature type="domain" description="Peptidase M4 C-terminal" evidence="11">
    <location>
        <begin position="378"/>
        <end position="555"/>
    </location>
</feature>